<proteinExistence type="predicted"/>
<reference evidence="2" key="1">
    <citation type="submission" date="2021-01" db="EMBL/GenBank/DDBJ databases">
        <authorList>
            <person name="Corre E."/>
            <person name="Pelletier E."/>
            <person name="Niang G."/>
            <person name="Scheremetjew M."/>
            <person name="Finn R."/>
            <person name="Kale V."/>
            <person name="Holt S."/>
            <person name="Cochrane G."/>
            <person name="Meng A."/>
            <person name="Brown T."/>
            <person name="Cohen L."/>
        </authorList>
    </citation>
    <scope>NUCLEOTIDE SEQUENCE</scope>
    <source>
        <strain evidence="2">CCMP281</strain>
    </source>
</reference>
<dbReference type="AlphaFoldDB" id="A0A7S3FGZ6"/>
<protein>
    <submittedName>
        <fullName evidence="2">Uncharacterized protein</fullName>
    </submittedName>
</protein>
<organism evidence="2">
    <name type="scientific">Haptolina ericina</name>
    <dbReference type="NCBI Taxonomy" id="156174"/>
    <lineage>
        <taxon>Eukaryota</taxon>
        <taxon>Haptista</taxon>
        <taxon>Haptophyta</taxon>
        <taxon>Prymnesiophyceae</taxon>
        <taxon>Prymnesiales</taxon>
        <taxon>Prymnesiaceae</taxon>
        <taxon>Haptolina</taxon>
    </lineage>
</organism>
<sequence>MPVRATFTPSPPKKTARSPIKVGEFLNPDPAEKLPHKDTVSGILPGYAGYRPGARDEYGGSAYGGVPKFGVTIQGKQTYMDKLSDTTKSGLRVFSTESTQWGNQDAYPAKLRQYKEEVHGILPGYAGHIPAARDEVGMSAWGNVPLKGAKAQSLVGHPNLGGGIIGGKVRFEGKSSGLTDDRTEYKTIVGGVLPGYSGFVPAARDKFGATTNGGGKLTKVEL</sequence>
<evidence type="ECO:0000313" key="2">
    <source>
        <dbReference type="EMBL" id="CAE0147348.1"/>
    </source>
</evidence>
<feature type="region of interest" description="Disordered" evidence="1">
    <location>
        <begin position="1"/>
        <end position="38"/>
    </location>
</feature>
<accession>A0A7S3FGZ6</accession>
<name>A0A7S3FGZ6_9EUKA</name>
<dbReference type="EMBL" id="HBHX01066510">
    <property type="protein sequence ID" value="CAE0147348.1"/>
    <property type="molecule type" value="Transcribed_RNA"/>
</dbReference>
<gene>
    <name evidence="2" type="ORF">HERI1096_LOCUS36820</name>
</gene>
<evidence type="ECO:0000256" key="1">
    <source>
        <dbReference type="SAM" id="MobiDB-lite"/>
    </source>
</evidence>